<keyword evidence="5" id="KW-0997">Cell inner membrane</keyword>
<dbReference type="Proteomes" id="UP000240010">
    <property type="component" value="Unassembled WGS sequence"/>
</dbReference>
<reference evidence="6 7" key="1">
    <citation type="submission" date="2018-02" db="EMBL/GenBank/DDBJ databases">
        <title>Subsurface microbial communities from deep shales in Ohio and West Virginia, USA.</title>
        <authorList>
            <person name="Wrighton K."/>
        </authorList>
    </citation>
    <scope>NUCLEOTIDE SEQUENCE [LARGE SCALE GENOMIC DNA]</scope>
    <source>
        <strain evidence="6 7">OWC-DMM</strain>
    </source>
</reference>
<evidence type="ECO:0000256" key="1">
    <source>
        <dbReference type="ARBA" id="ARBA00022475"/>
    </source>
</evidence>
<feature type="transmembrane region" description="Helical" evidence="5">
    <location>
        <begin position="61"/>
        <end position="80"/>
    </location>
</feature>
<keyword evidence="3 5" id="KW-1133">Transmembrane helix</keyword>
<comment type="caution">
    <text evidence="6">The sequence shown here is derived from an EMBL/GenBank/DDBJ whole genome shotgun (WGS) entry which is preliminary data.</text>
</comment>
<evidence type="ECO:0000256" key="3">
    <source>
        <dbReference type="ARBA" id="ARBA00022989"/>
    </source>
</evidence>
<dbReference type="Pfam" id="PF04279">
    <property type="entry name" value="IspA"/>
    <property type="match status" value="1"/>
</dbReference>
<dbReference type="GO" id="GO:0005886">
    <property type="term" value="C:plasma membrane"/>
    <property type="evidence" value="ECO:0007669"/>
    <property type="project" value="UniProtKB-SubCell"/>
</dbReference>
<keyword evidence="4 5" id="KW-0472">Membrane</keyword>
<dbReference type="AlphaFoldDB" id="A0A2S6HG27"/>
<keyword evidence="2 5" id="KW-0812">Transmembrane</keyword>
<evidence type="ECO:0000256" key="5">
    <source>
        <dbReference type="HAMAP-Rule" id="MF_00189"/>
    </source>
</evidence>
<feature type="transmembrane region" description="Helical" evidence="5">
    <location>
        <begin position="163"/>
        <end position="182"/>
    </location>
</feature>
<comment type="subcellular location">
    <subcellularLocation>
        <location evidence="5">Cell inner membrane</location>
        <topology evidence="5">Multi-pass membrane protein</topology>
    </subcellularLocation>
</comment>
<keyword evidence="1 5" id="KW-1003">Cell membrane</keyword>
<evidence type="ECO:0000256" key="4">
    <source>
        <dbReference type="ARBA" id="ARBA00023136"/>
    </source>
</evidence>
<dbReference type="EMBL" id="PTIZ01000003">
    <property type="protein sequence ID" value="PPK76422.1"/>
    <property type="molecule type" value="Genomic_DNA"/>
</dbReference>
<evidence type="ECO:0000313" key="7">
    <source>
        <dbReference type="Proteomes" id="UP000240010"/>
    </source>
</evidence>
<name>A0A2S6HG27_9GAMM</name>
<dbReference type="InterPro" id="IPR006008">
    <property type="entry name" value="YciB"/>
</dbReference>
<feature type="transmembrane region" description="Helical" evidence="5">
    <location>
        <begin position="133"/>
        <end position="151"/>
    </location>
</feature>
<dbReference type="NCBIfam" id="TIGR00997">
    <property type="entry name" value="ispZ"/>
    <property type="match status" value="1"/>
</dbReference>
<comment type="similarity">
    <text evidence="5">Belongs to the YciB family.</text>
</comment>
<protein>
    <recommendedName>
        <fullName evidence="5">Inner membrane-spanning protein YciB</fullName>
    </recommendedName>
</protein>
<accession>A0A2S6HG27</accession>
<comment type="caution">
    <text evidence="5">Lacks conserved residue(s) required for the propagation of feature annotation.</text>
</comment>
<dbReference type="NCBIfam" id="NF001325">
    <property type="entry name" value="PRK00259.1-3"/>
    <property type="match status" value="1"/>
</dbReference>
<evidence type="ECO:0000256" key="2">
    <source>
        <dbReference type="ARBA" id="ARBA00022692"/>
    </source>
</evidence>
<dbReference type="HAMAP" id="MF_00189">
    <property type="entry name" value="YciB"/>
    <property type="match status" value="1"/>
</dbReference>
<dbReference type="PANTHER" id="PTHR36917">
    <property type="entry name" value="INTRACELLULAR SEPTATION PROTEIN A-RELATED"/>
    <property type="match status" value="1"/>
</dbReference>
<evidence type="ECO:0000313" key="6">
    <source>
        <dbReference type="EMBL" id="PPK76422.1"/>
    </source>
</evidence>
<dbReference type="PANTHER" id="PTHR36917:SF1">
    <property type="entry name" value="INNER MEMBRANE-SPANNING PROTEIN YCIB"/>
    <property type="match status" value="1"/>
</dbReference>
<proteinExistence type="inferred from homology"/>
<gene>
    <name evidence="5" type="primary">yciB</name>
    <name evidence="6" type="ORF">B0F87_10327</name>
</gene>
<sequence>MLTPDHPLPSVTMKQLFEFFPILLFFIAFKIYDIYVATAVVIVATIIQVAYAWFKHRKVETMQWITLGLILVMGGATLYLQDEQFIKWKLSIIEWLFGAAFLGSQFVGKKTFIEKMLSGNLTLPALIWKRLNTLWGCFFISVGFINLYVMYNYNTDDWVTFKTFGVPALMVVFILLQMVFLYKHIPDTEE</sequence>
<feature type="transmembrane region" description="Helical" evidence="5">
    <location>
        <begin position="92"/>
        <end position="112"/>
    </location>
</feature>
<comment type="function">
    <text evidence="5">Plays a role in cell envelope biogenesis, maintenance of cell envelope integrity and membrane homeostasis.</text>
</comment>
<organism evidence="6 7">
    <name type="scientific">Methylobacter tundripaludum</name>
    <dbReference type="NCBI Taxonomy" id="173365"/>
    <lineage>
        <taxon>Bacteria</taxon>
        <taxon>Pseudomonadati</taxon>
        <taxon>Pseudomonadota</taxon>
        <taxon>Gammaproteobacteria</taxon>
        <taxon>Methylococcales</taxon>
        <taxon>Methylococcaceae</taxon>
        <taxon>Methylobacter</taxon>
    </lineage>
</organism>